<dbReference type="EMBL" id="UFQS01000320">
    <property type="protein sequence ID" value="SSX02840.1"/>
    <property type="molecule type" value="Genomic_DNA"/>
</dbReference>
<evidence type="ECO:0000313" key="4">
    <source>
        <dbReference type="EMBL" id="SSX02840.1"/>
    </source>
</evidence>
<organism evidence="4">
    <name type="scientific">Culicoides sonorensis</name>
    <name type="common">Biting midge</name>
    <dbReference type="NCBI Taxonomy" id="179676"/>
    <lineage>
        <taxon>Eukaryota</taxon>
        <taxon>Metazoa</taxon>
        <taxon>Ecdysozoa</taxon>
        <taxon>Arthropoda</taxon>
        <taxon>Hexapoda</taxon>
        <taxon>Insecta</taxon>
        <taxon>Pterygota</taxon>
        <taxon>Neoptera</taxon>
        <taxon>Endopterygota</taxon>
        <taxon>Diptera</taxon>
        <taxon>Nematocera</taxon>
        <taxon>Chironomoidea</taxon>
        <taxon>Ceratopogonidae</taxon>
        <taxon>Ceratopogoninae</taxon>
        <taxon>Culicoides</taxon>
        <taxon>Monoculicoides</taxon>
    </lineage>
</organism>
<feature type="transmembrane region" description="Helical" evidence="1">
    <location>
        <begin position="633"/>
        <end position="656"/>
    </location>
</feature>
<feature type="transmembrane region" description="Helical" evidence="1">
    <location>
        <begin position="505"/>
        <end position="524"/>
    </location>
</feature>
<feature type="transmembrane region" description="Helical" evidence="1">
    <location>
        <begin position="344"/>
        <end position="365"/>
    </location>
</feature>
<proteinExistence type="predicted"/>
<feature type="transmembrane region" description="Helical" evidence="1">
    <location>
        <begin position="137"/>
        <end position="157"/>
    </location>
</feature>
<accession>A0A336KPA7</accession>
<dbReference type="PANTHER" id="PTHR11161:SF72">
    <property type="entry name" value="FI21449P1"/>
    <property type="match status" value="1"/>
</dbReference>
<dbReference type="EMBL" id="UFQT01000320">
    <property type="protein sequence ID" value="SSX23208.1"/>
    <property type="molecule type" value="Genomic_DNA"/>
</dbReference>
<feature type="transmembrane region" description="Helical" evidence="1">
    <location>
        <begin position="417"/>
        <end position="439"/>
    </location>
</feature>
<dbReference type="InterPro" id="IPR006621">
    <property type="entry name" value="Nose-resist-to-fluoxetine_N"/>
</dbReference>
<sequence>MSTAISHVDKIFEVFSTRSLVRFFEFNSGGWNLTEDCAKKLFQYLEGLQSDMLWAIKCEFTRMLDANGYYDGGIFEGDELRLVDPAQCWRLNNKVKEVFWANQPFYVNDSVVPFQVRPVIGNYHVSVESSVFERQNIYHILTLSMIFILTFSSICSIDRNKTFQYEDEAEYDDGHPSLSVKGRINPQVMRRLAQEKSIIPPIIHKESSENSISDTYSKPYTADIICKDDDGSYTNVRMGAHDQQMTISNFSANNHVNLVKVKKIDTDNMISLDIISANCYNVLRLFLAFVLQQRNNQAMKENSCSGVFKRICNLLSWGHQFSTLDNNVIDLDNKIDIEIDALHGIHFISTCWIIFIHTCYVLIHVSDNKLFRIQMLNSSWVIGFLLRNGSFAMDSYFFLSGIIMYQFFNGTVRTTCLMLRFFIPYFAILLLLNVSTRYFEEVSVVEIPSNDDTCHETMWRNLLFIDIFFPLDQRCMVWSWFVSVEAYFFIIATLLLLLSQIHPHFAITLFTSFFISSFFTTALIKNTGKPVSSLLKNSSDPLTNIIDYNHDLAETNILYDQPWTRISPYIIGIMFGYYLCKNEAKTGLRFFGAFAGWLLTICLTTLIMLGPIYIQTNVDFRIVSFFASFSHGIWAFVLAWIVFATISNYGGFIGAFLSSRIFYSLSKLSYCALLVHPLIVRFMLMNGNVKIHLSNELIVLMFIGFTVTSYAASFILYILFESPVLSLLKLIYQKDKICES</sequence>
<feature type="transmembrane region" description="Helical" evidence="1">
    <location>
        <begin position="591"/>
        <end position="613"/>
    </location>
</feature>
<feature type="transmembrane region" description="Helical" evidence="1">
    <location>
        <begin position="477"/>
        <end position="498"/>
    </location>
</feature>
<evidence type="ECO:0000313" key="5">
    <source>
        <dbReference type="EMBL" id="SSX23208.1"/>
    </source>
</evidence>
<dbReference type="AlphaFoldDB" id="A0A336KPA7"/>
<feature type="transmembrane region" description="Helical" evidence="1">
    <location>
        <begin position="385"/>
        <end position="405"/>
    </location>
</feature>
<dbReference type="PANTHER" id="PTHR11161">
    <property type="entry name" value="O-ACYLTRANSFERASE"/>
    <property type="match status" value="1"/>
</dbReference>
<evidence type="ECO:0000256" key="1">
    <source>
        <dbReference type="SAM" id="Phobius"/>
    </source>
</evidence>
<dbReference type="OMA" id="LDVYLFQ"/>
<feature type="domain" description="Acyltransferase 3" evidence="2">
    <location>
        <begin position="341"/>
        <end position="717"/>
    </location>
</feature>
<evidence type="ECO:0000259" key="3">
    <source>
        <dbReference type="Pfam" id="PF20146"/>
    </source>
</evidence>
<dbReference type="InterPro" id="IPR002656">
    <property type="entry name" value="Acyl_transf_3_dom"/>
</dbReference>
<feature type="domain" description="Nose resistant-to-fluoxetine protein N-terminal" evidence="3">
    <location>
        <begin position="37"/>
        <end position="97"/>
    </location>
</feature>
<keyword evidence="1" id="KW-1133">Transmembrane helix</keyword>
<feature type="transmembrane region" description="Helical" evidence="1">
    <location>
        <begin position="697"/>
        <end position="720"/>
    </location>
</feature>
<dbReference type="Pfam" id="PF01757">
    <property type="entry name" value="Acyl_transf_3"/>
    <property type="match status" value="1"/>
</dbReference>
<reference evidence="4" key="1">
    <citation type="submission" date="2018-04" db="EMBL/GenBank/DDBJ databases">
        <authorList>
            <person name="Go L.Y."/>
            <person name="Mitchell J.A."/>
        </authorList>
    </citation>
    <scope>NUCLEOTIDE SEQUENCE</scope>
    <source>
        <tissue evidence="4">Whole organism</tissue>
    </source>
</reference>
<dbReference type="Pfam" id="PF20146">
    <property type="entry name" value="NRF"/>
    <property type="match status" value="1"/>
</dbReference>
<dbReference type="GO" id="GO:0016747">
    <property type="term" value="F:acyltransferase activity, transferring groups other than amino-acyl groups"/>
    <property type="evidence" value="ECO:0007669"/>
    <property type="project" value="InterPro"/>
</dbReference>
<feature type="transmembrane region" description="Helical" evidence="1">
    <location>
        <begin position="668"/>
        <end position="685"/>
    </location>
</feature>
<gene>
    <name evidence="4" type="primary">CSON008503</name>
</gene>
<feature type="transmembrane region" description="Helical" evidence="1">
    <location>
        <begin position="562"/>
        <end position="579"/>
    </location>
</feature>
<reference evidence="5" key="2">
    <citation type="submission" date="2018-07" db="EMBL/GenBank/DDBJ databases">
        <authorList>
            <person name="Quirk P.G."/>
            <person name="Krulwich T.A."/>
        </authorList>
    </citation>
    <scope>NUCLEOTIDE SEQUENCE</scope>
</reference>
<evidence type="ECO:0000259" key="2">
    <source>
        <dbReference type="Pfam" id="PF01757"/>
    </source>
</evidence>
<protein>
    <submittedName>
        <fullName evidence="4">CSON008503 protein</fullName>
    </submittedName>
</protein>
<dbReference type="VEuPathDB" id="VectorBase:CSON008503"/>
<name>A0A336KPA7_CULSO</name>
<dbReference type="InterPro" id="IPR052728">
    <property type="entry name" value="O2_lipid_transport_reg"/>
</dbReference>
<keyword evidence="1" id="KW-0812">Transmembrane</keyword>
<keyword evidence="1" id="KW-0472">Membrane</keyword>